<accession>A0A2A4T638</accession>
<dbReference type="AlphaFoldDB" id="A0A2A4T638"/>
<feature type="domain" description="Outer membrane lipoprotein BamD-like" evidence="6">
    <location>
        <begin position="367"/>
        <end position="520"/>
    </location>
</feature>
<evidence type="ECO:0000256" key="4">
    <source>
        <dbReference type="PROSITE-ProRule" id="PRU00339"/>
    </source>
</evidence>
<dbReference type="Pfam" id="PF00515">
    <property type="entry name" value="TPR_1"/>
    <property type="match status" value="1"/>
</dbReference>
<dbReference type="PROSITE" id="PS50005">
    <property type="entry name" value="TPR"/>
    <property type="match status" value="5"/>
</dbReference>
<keyword evidence="2" id="KW-0677">Repeat</keyword>
<feature type="repeat" description="TPR" evidence="4">
    <location>
        <begin position="858"/>
        <end position="891"/>
    </location>
</feature>
<feature type="repeat" description="TPR" evidence="4">
    <location>
        <begin position="366"/>
        <end position="399"/>
    </location>
</feature>
<dbReference type="EMBL" id="NVSR01000024">
    <property type="protein sequence ID" value="PCI28854.1"/>
    <property type="molecule type" value="Genomic_DNA"/>
</dbReference>
<dbReference type="Proteomes" id="UP000218113">
    <property type="component" value="Unassembled WGS sequence"/>
</dbReference>
<dbReference type="InterPro" id="IPR051685">
    <property type="entry name" value="Ycf3/AcsC/BcsC/TPR_MFPF"/>
</dbReference>
<dbReference type="Gene3D" id="1.25.40.10">
    <property type="entry name" value="Tetratricopeptide repeat domain"/>
    <property type="match status" value="7"/>
</dbReference>
<feature type="repeat" description="TPR" evidence="4">
    <location>
        <begin position="478"/>
        <end position="511"/>
    </location>
</feature>
<keyword evidence="5" id="KW-0175">Coiled coil</keyword>
<feature type="repeat" description="TPR" evidence="4">
    <location>
        <begin position="440"/>
        <end position="473"/>
    </location>
</feature>
<evidence type="ECO:0000313" key="8">
    <source>
        <dbReference type="Proteomes" id="UP000218113"/>
    </source>
</evidence>
<sequence>MFKKVIWLFLVIVLLISPLALLQAQNRLQKIEYRSQGEFRTLLQIYNREIPHFEVFENLKARVLIIKFRNTDLGNFPKLQLFDDPLINGIQTQQIDQREYWVKIRTRYSDLRYRIIPQKKDPTLLTLEISRPVSAALELTGPRIINMLRELHPRSERLILYLDKPVQQEIIKEKKKEAGNLFQVRFLNTQIAKDVIIPDSATKIIKKIAFVKRGKYLFMEISPQRFSLRVQKQVIQKPLRVIFNITEDRQVSVAAQEKEAEAARVEKEAQQAELDKKIRFLEEKFQIAEQNFKRGRFEEAALQFKNIYNFAPDSGIGVRAHFRSADAYFQKQVLKNQIGEDTFVIQEYKAAITSALSADTGYEDIPRAYYNLGRSYLNLKFYEDAFNQFEIIRKFYPESPYSKNALLQQGKVHLNMLRYEKAIENLQQFVTENAKAPQIAEAYYKIGEALFQLKKYEQAKVNFDRAWSLNGELMKQDPELMFHMGEAYFENQEFQTARSLYEELMDLYPRESFSNLVAIRIGDFLRAEEKEDDAIKAYERAIVQYTRELLLIGKLRIANILAEKPEENQYQEALKIYDFILEKYPLSDQVEESMLRKALTLALFQHYADAIKSLDNFCQNYPENIYVQNHIIHERILDSISGYIADYYYQGRYLDALGVFEQYEKKYFLRPQGSACFRPSEKLEFGARVKPILDRAPLFLIADSYFRLGLQDEALKFFEEVLKEPDDPLVPLVKFNQGRVYDAQDNPDKARKVYVNFIAKHPEHIYTSVVKKALGDSYFRLHKFDRIDRAIRIYRQTIKNYKDSDNPLDREIVPASWFTLGSLYQGIGQYDNSIKAYKNVLRSYEHPLQDEAVEDYIVETHFILGNLFLELNQFPEALKAYNQAIELFPDSDKTPWAKYQKGQIFVRNKQKDKALKIFEELIDEASKQPEALWGPLARESYEAMTNELSFEKYLNRSPSAAGD</sequence>
<proteinExistence type="predicted"/>
<evidence type="ECO:0000256" key="5">
    <source>
        <dbReference type="SAM" id="Coils"/>
    </source>
</evidence>
<dbReference type="Pfam" id="PF13525">
    <property type="entry name" value="YfiO"/>
    <property type="match status" value="1"/>
</dbReference>
<keyword evidence="3 4" id="KW-0802">TPR repeat</keyword>
<reference evidence="8" key="1">
    <citation type="submission" date="2017-08" db="EMBL/GenBank/DDBJ databases">
        <title>A dynamic microbial community with high functional redundancy inhabits the cold, oxic subseafloor aquifer.</title>
        <authorList>
            <person name="Tully B.J."/>
            <person name="Wheat C.G."/>
            <person name="Glazer B.T."/>
            <person name="Huber J.A."/>
        </authorList>
    </citation>
    <scope>NUCLEOTIDE SEQUENCE [LARGE SCALE GENOMIC DNA]</scope>
</reference>
<dbReference type="InterPro" id="IPR039565">
    <property type="entry name" value="BamD-like"/>
</dbReference>
<feature type="repeat" description="TPR" evidence="4">
    <location>
        <begin position="814"/>
        <end position="847"/>
    </location>
</feature>
<protein>
    <recommendedName>
        <fullName evidence="6">Outer membrane lipoprotein BamD-like domain-containing protein</fullName>
    </recommendedName>
</protein>
<evidence type="ECO:0000313" key="7">
    <source>
        <dbReference type="EMBL" id="PCI28854.1"/>
    </source>
</evidence>
<gene>
    <name evidence="7" type="ORF">COB67_05430</name>
</gene>
<dbReference type="Pfam" id="PF13174">
    <property type="entry name" value="TPR_6"/>
    <property type="match status" value="4"/>
</dbReference>
<name>A0A2A4T638_9DELT</name>
<dbReference type="SUPFAM" id="SSF48452">
    <property type="entry name" value="TPR-like"/>
    <property type="match status" value="2"/>
</dbReference>
<keyword evidence="1" id="KW-0732">Signal</keyword>
<evidence type="ECO:0000256" key="2">
    <source>
        <dbReference type="ARBA" id="ARBA00022737"/>
    </source>
</evidence>
<evidence type="ECO:0000259" key="6">
    <source>
        <dbReference type="Pfam" id="PF13525"/>
    </source>
</evidence>
<dbReference type="InterPro" id="IPR019734">
    <property type="entry name" value="TPR_rpt"/>
</dbReference>
<organism evidence="7 8">
    <name type="scientific">SAR324 cluster bacterium</name>
    <dbReference type="NCBI Taxonomy" id="2024889"/>
    <lineage>
        <taxon>Bacteria</taxon>
        <taxon>Deltaproteobacteria</taxon>
        <taxon>SAR324 cluster</taxon>
    </lineage>
</organism>
<dbReference type="Pfam" id="PF13181">
    <property type="entry name" value="TPR_8"/>
    <property type="match status" value="1"/>
</dbReference>
<dbReference type="PANTHER" id="PTHR44943:SF8">
    <property type="entry name" value="TPR REPEAT-CONTAINING PROTEIN MJ0263"/>
    <property type="match status" value="1"/>
</dbReference>
<evidence type="ECO:0000256" key="1">
    <source>
        <dbReference type="ARBA" id="ARBA00022729"/>
    </source>
</evidence>
<dbReference type="SMART" id="SM00028">
    <property type="entry name" value="TPR"/>
    <property type="match status" value="11"/>
</dbReference>
<comment type="caution">
    <text evidence="7">The sequence shown here is derived from an EMBL/GenBank/DDBJ whole genome shotgun (WGS) entry which is preliminary data.</text>
</comment>
<evidence type="ECO:0000256" key="3">
    <source>
        <dbReference type="ARBA" id="ARBA00022803"/>
    </source>
</evidence>
<dbReference type="InterPro" id="IPR011990">
    <property type="entry name" value="TPR-like_helical_dom_sf"/>
</dbReference>
<feature type="coiled-coil region" evidence="5">
    <location>
        <begin position="253"/>
        <end position="291"/>
    </location>
</feature>
<dbReference type="PANTHER" id="PTHR44943">
    <property type="entry name" value="CELLULOSE SYNTHASE OPERON PROTEIN C"/>
    <property type="match status" value="1"/>
</dbReference>
<dbReference type="PROSITE" id="PS50293">
    <property type="entry name" value="TPR_REGION"/>
    <property type="match status" value="1"/>
</dbReference>